<evidence type="ECO:0000313" key="3">
    <source>
        <dbReference type="Proteomes" id="UP001164506"/>
    </source>
</evidence>
<proteinExistence type="predicted"/>
<evidence type="ECO:0000259" key="1">
    <source>
        <dbReference type="Pfam" id="PF04717"/>
    </source>
</evidence>
<organism evidence="2 3">
    <name type="scientific">Streptomyces tanashiensis</name>
    <dbReference type="NCBI Taxonomy" id="67367"/>
    <lineage>
        <taxon>Bacteria</taxon>
        <taxon>Bacillati</taxon>
        <taxon>Actinomycetota</taxon>
        <taxon>Actinomycetes</taxon>
        <taxon>Kitasatosporales</taxon>
        <taxon>Streptomycetaceae</taxon>
        <taxon>Streptomyces</taxon>
    </lineage>
</organism>
<dbReference type="Proteomes" id="UP001164506">
    <property type="component" value="Chromosome"/>
</dbReference>
<dbReference type="InterPro" id="IPR006531">
    <property type="entry name" value="Gp5/Vgr_OB"/>
</dbReference>
<accession>A0ABY6R6Y5</accession>
<name>A0ABY6R6Y5_9ACTN</name>
<dbReference type="Gene3D" id="2.40.50.230">
    <property type="entry name" value="Gp5 N-terminal domain"/>
    <property type="match status" value="1"/>
</dbReference>
<dbReference type="SUPFAM" id="SSF69255">
    <property type="entry name" value="gp5 N-terminal domain-like"/>
    <property type="match status" value="1"/>
</dbReference>
<sequence>MTQTRTDAVTGFLGKYRGTVANNVDPLQMGRIQALVPDVSPSVSSWAMPCLPLAGINTGVFTVPPLGSGVWIEYEHGDPDHPVWVGGYWGSPAEVPLLSRAVPPGVAGITLQTTLKNGLVISDAPGPTGGILITTATGAMISVSDVGIVISNGKGATISMTGPTTDINLGALTVV</sequence>
<dbReference type="GeneID" id="95604962"/>
<feature type="domain" description="Gp5/Type VI secretion system Vgr protein OB-fold" evidence="1">
    <location>
        <begin position="16"/>
        <end position="89"/>
    </location>
</feature>
<evidence type="ECO:0000313" key="2">
    <source>
        <dbReference type="EMBL" id="UZX25772.1"/>
    </source>
</evidence>
<dbReference type="InterPro" id="IPR037026">
    <property type="entry name" value="Vgr_OB-fold_dom_sf"/>
</dbReference>
<dbReference type="RefSeq" id="WP_190102172.1">
    <property type="nucleotide sequence ID" value="NZ_BMUH01000002.1"/>
</dbReference>
<reference evidence="2" key="1">
    <citation type="submission" date="2021-09" db="EMBL/GenBank/DDBJ databases">
        <title>Complete genome sequence and metabolic characterization of Streptomyces tanashiensis DSM 731 the producer of antibacterial Kalafungin and diverse secondary metabolites.</title>
        <authorList>
            <person name="Abbasi M.N."/>
            <person name="Anwar M.N."/>
            <person name="Alam K."/>
            <person name="Shoaib M."/>
            <person name="Lin Z."/>
            <person name="Hayat M."/>
            <person name="Ali M.I."/>
            <person name="Malik H.M.T."/>
            <person name="Ahmed I."/>
            <person name="Li A."/>
            <person name="Hailong Wang H."/>
            <person name="Zhang Y."/>
        </authorList>
    </citation>
    <scope>NUCLEOTIDE SEQUENCE</scope>
    <source>
        <strain evidence="2">Kala</strain>
    </source>
</reference>
<dbReference type="Pfam" id="PF04717">
    <property type="entry name" value="Phage_base_V"/>
    <property type="match status" value="1"/>
</dbReference>
<dbReference type="EMBL" id="CP084204">
    <property type="protein sequence ID" value="UZX25772.1"/>
    <property type="molecule type" value="Genomic_DNA"/>
</dbReference>
<gene>
    <name evidence="2" type="ORF">LDH80_36015</name>
</gene>
<protein>
    <submittedName>
        <fullName evidence="2">Phage baseplate assembly protein V</fullName>
    </submittedName>
</protein>
<keyword evidence="3" id="KW-1185">Reference proteome</keyword>